<protein>
    <recommendedName>
        <fullName evidence="5 6">Dephospho-CoA kinase</fullName>
        <ecNumber evidence="5 6">2.7.1.24</ecNumber>
    </recommendedName>
    <alternativeName>
        <fullName evidence="5">Dephosphocoenzyme A kinase</fullName>
    </alternativeName>
</protein>
<dbReference type="CDD" id="cd02022">
    <property type="entry name" value="DPCK"/>
    <property type="match status" value="1"/>
</dbReference>
<keyword evidence="5 7" id="KW-0418">Kinase</keyword>
<dbReference type="InterPro" id="IPR027417">
    <property type="entry name" value="P-loop_NTPase"/>
</dbReference>
<keyword evidence="5 7" id="KW-0808">Transferase</keyword>
<dbReference type="SUPFAM" id="SSF52540">
    <property type="entry name" value="P-loop containing nucleoside triphosphate hydrolases"/>
    <property type="match status" value="1"/>
</dbReference>
<evidence type="ECO:0000256" key="2">
    <source>
        <dbReference type="ARBA" id="ARBA00022741"/>
    </source>
</evidence>
<evidence type="ECO:0000256" key="4">
    <source>
        <dbReference type="ARBA" id="ARBA00022993"/>
    </source>
</evidence>
<dbReference type="HAMAP" id="MF_00376">
    <property type="entry name" value="Dephospho_CoA_kinase"/>
    <property type="match status" value="1"/>
</dbReference>
<dbReference type="GO" id="GO:0005524">
    <property type="term" value="F:ATP binding"/>
    <property type="evidence" value="ECO:0007669"/>
    <property type="project" value="UniProtKB-UniRule"/>
</dbReference>
<dbReference type="Pfam" id="PF01121">
    <property type="entry name" value="CoaE"/>
    <property type="match status" value="1"/>
</dbReference>
<evidence type="ECO:0000313" key="8">
    <source>
        <dbReference type="Proteomes" id="UP000275281"/>
    </source>
</evidence>
<keyword evidence="8" id="KW-1185">Reference proteome</keyword>
<comment type="subcellular location">
    <subcellularLocation>
        <location evidence="5">Cytoplasm</location>
    </subcellularLocation>
</comment>
<keyword evidence="4 5" id="KW-0173">Coenzyme A biosynthesis</keyword>
<dbReference type="EC" id="2.7.1.24" evidence="5 6"/>
<dbReference type="EMBL" id="RPOK01000001">
    <property type="protein sequence ID" value="RPJ67959.1"/>
    <property type="molecule type" value="Genomic_DNA"/>
</dbReference>
<organism evidence="7 8">
    <name type="scientific">Alteromonas sediminis</name>
    <dbReference type="NCBI Taxonomy" id="2259342"/>
    <lineage>
        <taxon>Bacteria</taxon>
        <taxon>Pseudomonadati</taxon>
        <taxon>Pseudomonadota</taxon>
        <taxon>Gammaproteobacteria</taxon>
        <taxon>Alteromonadales</taxon>
        <taxon>Alteromonadaceae</taxon>
        <taxon>Alteromonas/Salinimonas group</taxon>
        <taxon>Alteromonas</taxon>
    </lineage>
</organism>
<dbReference type="GO" id="GO:0004140">
    <property type="term" value="F:dephospho-CoA kinase activity"/>
    <property type="evidence" value="ECO:0007669"/>
    <property type="project" value="UniProtKB-UniRule"/>
</dbReference>
<feature type="binding site" evidence="5">
    <location>
        <begin position="13"/>
        <end position="18"/>
    </location>
    <ligand>
        <name>ATP</name>
        <dbReference type="ChEBI" id="CHEBI:30616"/>
    </ligand>
</feature>
<keyword evidence="5" id="KW-0963">Cytoplasm</keyword>
<comment type="caution">
    <text evidence="7">The sequence shown here is derived from an EMBL/GenBank/DDBJ whole genome shotgun (WGS) entry which is preliminary data.</text>
</comment>
<gene>
    <name evidence="5" type="primary">coaE</name>
    <name evidence="7" type="ORF">DRW07_00665</name>
</gene>
<sequence length="201" mass="21918">MKKLVVGLTGGIGSGKSTVANLFVSRGIDLIDADKIARDVVQPGMPATNAIAEHFGTAVLEENGQLNRPVLRQIVFSDDKAKAWLDALLHPIIRQTMHSAINKAKSAYCMVDVPLLTENKMQSQFDRILVVDCPAELQLQRAMSRDGSSEDTIKRIIASQASREARLGIADDIIENTSTLDALVPKVDALHNKYLTLVSQE</sequence>
<evidence type="ECO:0000313" key="7">
    <source>
        <dbReference type="EMBL" id="RPJ67959.1"/>
    </source>
</evidence>
<comment type="pathway">
    <text evidence="5">Cofactor biosynthesis; coenzyme A biosynthesis; CoA from (R)-pantothenate: step 5/5.</text>
</comment>
<dbReference type="RefSeq" id="WP_124025961.1">
    <property type="nucleotide sequence ID" value="NZ_JBHRSN010000005.1"/>
</dbReference>
<comment type="catalytic activity">
    <reaction evidence="5">
        <text>3'-dephospho-CoA + ATP = ADP + CoA + H(+)</text>
        <dbReference type="Rhea" id="RHEA:18245"/>
        <dbReference type="ChEBI" id="CHEBI:15378"/>
        <dbReference type="ChEBI" id="CHEBI:30616"/>
        <dbReference type="ChEBI" id="CHEBI:57287"/>
        <dbReference type="ChEBI" id="CHEBI:57328"/>
        <dbReference type="ChEBI" id="CHEBI:456216"/>
        <dbReference type="EC" id="2.7.1.24"/>
    </reaction>
</comment>
<comment type="similarity">
    <text evidence="1 5">Belongs to the CoaE family.</text>
</comment>
<dbReference type="PANTHER" id="PTHR10695">
    <property type="entry name" value="DEPHOSPHO-COA KINASE-RELATED"/>
    <property type="match status" value="1"/>
</dbReference>
<evidence type="ECO:0000256" key="6">
    <source>
        <dbReference type="NCBIfam" id="TIGR00152"/>
    </source>
</evidence>
<dbReference type="PROSITE" id="PS51219">
    <property type="entry name" value="DPCK"/>
    <property type="match status" value="1"/>
</dbReference>
<dbReference type="UniPathway" id="UPA00241">
    <property type="reaction ID" value="UER00356"/>
</dbReference>
<dbReference type="InterPro" id="IPR001977">
    <property type="entry name" value="Depp_CoAkinase"/>
</dbReference>
<accession>A0A3N5Y9J8</accession>
<evidence type="ECO:0000256" key="5">
    <source>
        <dbReference type="HAMAP-Rule" id="MF_00376"/>
    </source>
</evidence>
<dbReference type="PANTHER" id="PTHR10695:SF46">
    <property type="entry name" value="BIFUNCTIONAL COENZYME A SYNTHASE-RELATED"/>
    <property type="match status" value="1"/>
</dbReference>
<evidence type="ECO:0000256" key="1">
    <source>
        <dbReference type="ARBA" id="ARBA00009018"/>
    </source>
</evidence>
<dbReference type="GO" id="GO:0015937">
    <property type="term" value="P:coenzyme A biosynthetic process"/>
    <property type="evidence" value="ECO:0007669"/>
    <property type="project" value="UniProtKB-UniRule"/>
</dbReference>
<name>A0A3N5Y9J8_9ALTE</name>
<comment type="function">
    <text evidence="5">Catalyzes the phosphorylation of the 3'-hydroxyl group of dephosphocoenzyme A to form coenzyme A.</text>
</comment>
<keyword evidence="2 5" id="KW-0547">Nucleotide-binding</keyword>
<dbReference type="NCBIfam" id="TIGR00152">
    <property type="entry name" value="dephospho-CoA kinase"/>
    <property type="match status" value="1"/>
</dbReference>
<dbReference type="Proteomes" id="UP000275281">
    <property type="component" value="Unassembled WGS sequence"/>
</dbReference>
<proteinExistence type="inferred from homology"/>
<keyword evidence="3 5" id="KW-0067">ATP-binding</keyword>
<reference evidence="7 8" key="1">
    <citation type="submission" date="2018-11" db="EMBL/GenBank/DDBJ databases">
        <authorList>
            <person name="Ye M.-Q."/>
            <person name="Du Z.-J."/>
        </authorList>
    </citation>
    <scope>NUCLEOTIDE SEQUENCE [LARGE SCALE GENOMIC DNA]</scope>
    <source>
        <strain evidence="7 8">U0105</strain>
    </source>
</reference>
<dbReference type="OrthoDB" id="9812943at2"/>
<dbReference type="GO" id="GO:0005737">
    <property type="term" value="C:cytoplasm"/>
    <property type="evidence" value="ECO:0007669"/>
    <property type="project" value="UniProtKB-SubCell"/>
</dbReference>
<evidence type="ECO:0000256" key="3">
    <source>
        <dbReference type="ARBA" id="ARBA00022840"/>
    </source>
</evidence>
<dbReference type="Gene3D" id="3.40.50.300">
    <property type="entry name" value="P-loop containing nucleotide triphosphate hydrolases"/>
    <property type="match status" value="1"/>
</dbReference>
<dbReference type="AlphaFoldDB" id="A0A3N5Y9J8"/>